<comment type="caution">
    <text evidence="1">The sequence shown here is derived from an EMBL/GenBank/DDBJ whole genome shotgun (WGS) entry which is preliminary data.</text>
</comment>
<proteinExistence type="predicted"/>
<dbReference type="Proteomes" id="UP000320475">
    <property type="component" value="Unassembled WGS sequence"/>
</dbReference>
<accession>A0A507DB59</accession>
<sequence length="142" mass="16787">MEREFRKSVYTKPKTASLSLPPYDWKDVDPTLSRLEQQYRAESPNNPASRPVPIFRYSEVDTWLDKIKEMIAGYQAKIDYNRHFHGATVRDILSHDPIRPDLYESTAGWGCLYKYEDLRRLASEYQIWQPLLQAHTKLIIQI</sequence>
<evidence type="ECO:0000313" key="2">
    <source>
        <dbReference type="Proteomes" id="UP000320475"/>
    </source>
</evidence>
<dbReference type="AlphaFoldDB" id="A0A507DB59"/>
<protein>
    <submittedName>
        <fullName evidence="1">Uncharacterized protein</fullName>
    </submittedName>
</protein>
<dbReference type="EMBL" id="QEAM01000043">
    <property type="protein sequence ID" value="TPX48919.1"/>
    <property type="molecule type" value="Genomic_DNA"/>
</dbReference>
<gene>
    <name evidence="1" type="ORF">SeLEV6574_g01756</name>
</gene>
<reference evidence="1 2" key="1">
    <citation type="journal article" date="2019" name="Sci. Rep.">
        <title>Comparative genomics of chytrid fungi reveal insights into the obligate biotrophic and pathogenic lifestyle of Synchytrium endobioticum.</title>
        <authorList>
            <person name="van de Vossenberg B.T.L.H."/>
            <person name="Warris S."/>
            <person name="Nguyen H.D.T."/>
            <person name="van Gent-Pelzer M.P.E."/>
            <person name="Joly D.L."/>
            <person name="van de Geest H.C."/>
            <person name="Bonants P.J.M."/>
            <person name="Smith D.S."/>
            <person name="Levesque C.A."/>
            <person name="van der Lee T.A.J."/>
        </authorList>
    </citation>
    <scope>NUCLEOTIDE SEQUENCE [LARGE SCALE GENOMIC DNA]</scope>
    <source>
        <strain evidence="1 2">LEV6574</strain>
    </source>
</reference>
<dbReference type="VEuPathDB" id="FungiDB:SeMB42_g04454"/>
<name>A0A507DB59_9FUNG</name>
<evidence type="ECO:0000313" key="1">
    <source>
        <dbReference type="EMBL" id="TPX48919.1"/>
    </source>
</evidence>
<organism evidence="1 2">
    <name type="scientific">Synchytrium endobioticum</name>
    <dbReference type="NCBI Taxonomy" id="286115"/>
    <lineage>
        <taxon>Eukaryota</taxon>
        <taxon>Fungi</taxon>
        <taxon>Fungi incertae sedis</taxon>
        <taxon>Chytridiomycota</taxon>
        <taxon>Chytridiomycota incertae sedis</taxon>
        <taxon>Chytridiomycetes</taxon>
        <taxon>Synchytriales</taxon>
        <taxon>Synchytriaceae</taxon>
        <taxon>Synchytrium</taxon>
    </lineage>
</organism>